<gene>
    <name evidence="9" type="ORF">FIBSPDRAFT_735405</name>
</gene>
<keyword evidence="5" id="KW-0479">Metal-binding</keyword>
<name>A0A166N2V6_9AGAM</name>
<dbReference type="EC" id="3.1.26.4" evidence="3"/>
<evidence type="ECO:0000259" key="8">
    <source>
        <dbReference type="PROSITE" id="PS50879"/>
    </source>
</evidence>
<evidence type="ECO:0000256" key="4">
    <source>
        <dbReference type="ARBA" id="ARBA00022722"/>
    </source>
</evidence>
<keyword evidence="4" id="KW-0540">Nuclease</keyword>
<protein>
    <recommendedName>
        <fullName evidence="3">ribonuclease H</fullName>
        <ecNumber evidence="3">3.1.26.4</ecNumber>
    </recommendedName>
</protein>
<dbReference type="AlphaFoldDB" id="A0A166N2V6"/>
<accession>A0A166N2V6</accession>
<evidence type="ECO:0000256" key="6">
    <source>
        <dbReference type="ARBA" id="ARBA00022759"/>
    </source>
</evidence>
<evidence type="ECO:0000313" key="10">
    <source>
        <dbReference type="Proteomes" id="UP000076532"/>
    </source>
</evidence>
<proteinExistence type="inferred from homology"/>
<keyword evidence="7" id="KW-0378">Hydrolase</keyword>
<dbReference type="PROSITE" id="PS50879">
    <property type="entry name" value="RNASE_H_1"/>
    <property type="match status" value="1"/>
</dbReference>
<dbReference type="STRING" id="436010.A0A166N2V6"/>
<organism evidence="9 10">
    <name type="scientific">Athelia psychrophila</name>
    <dbReference type="NCBI Taxonomy" id="1759441"/>
    <lineage>
        <taxon>Eukaryota</taxon>
        <taxon>Fungi</taxon>
        <taxon>Dikarya</taxon>
        <taxon>Basidiomycota</taxon>
        <taxon>Agaricomycotina</taxon>
        <taxon>Agaricomycetes</taxon>
        <taxon>Agaricomycetidae</taxon>
        <taxon>Atheliales</taxon>
        <taxon>Atheliaceae</taxon>
        <taxon>Athelia</taxon>
    </lineage>
</organism>
<evidence type="ECO:0000256" key="2">
    <source>
        <dbReference type="ARBA" id="ARBA00005300"/>
    </source>
</evidence>
<dbReference type="GO" id="GO:0043137">
    <property type="term" value="P:DNA replication, removal of RNA primer"/>
    <property type="evidence" value="ECO:0007669"/>
    <property type="project" value="TreeGrafter"/>
</dbReference>
<dbReference type="GO" id="GO:0046872">
    <property type="term" value="F:metal ion binding"/>
    <property type="evidence" value="ECO:0007669"/>
    <property type="project" value="UniProtKB-KW"/>
</dbReference>
<keyword evidence="6" id="KW-0255">Endonuclease</keyword>
<evidence type="ECO:0000256" key="1">
    <source>
        <dbReference type="ARBA" id="ARBA00000077"/>
    </source>
</evidence>
<dbReference type="InterPro" id="IPR050092">
    <property type="entry name" value="RNase_H"/>
</dbReference>
<dbReference type="Gene3D" id="3.30.420.10">
    <property type="entry name" value="Ribonuclease H-like superfamily/Ribonuclease H"/>
    <property type="match status" value="1"/>
</dbReference>
<evidence type="ECO:0000256" key="7">
    <source>
        <dbReference type="ARBA" id="ARBA00022801"/>
    </source>
</evidence>
<comment type="similarity">
    <text evidence="2">Belongs to the RNase H family.</text>
</comment>
<evidence type="ECO:0000256" key="5">
    <source>
        <dbReference type="ARBA" id="ARBA00022723"/>
    </source>
</evidence>
<comment type="catalytic activity">
    <reaction evidence="1">
        <text>Endonucleolytic cleavage to 5'-phosphomonoester.</text>
        <dbReference type="EC" id="3.1.26.4"/>
    </reaction>
</comment>
<feature type="domain" description="RNase H type-1" evidence="8">
    <location>
        <begin position="26"/>
        <end position="163"/>
    </location>
</feature>
<dbReference type="InterPro" id="IPR012337">
    <property type="entry name" value="RNaseH-like_sf"/>
</dbReference>
<dbReference type="PANTHER" id="PTHR10642">
    <property type="entry name" value="RIBONUCLEASE H1"/>
    <property type="match status" value="1"/>
</dbReference>
<dbReference type="InterPro" id="IPR036397">
    <property type="entry name" value="RNaseH_sf"/>
</dbReference>
<dbReference type="PANTHER" id="PTHR10642:SF26">
    <property type="entry name" value="RIBONUCLEASE H1"/>
    <property type="match status" value="1"/>
</dbReference>
<dbReference type="OrthoDB" id="245563at2759"/>
<evidence type="ECO:0000313" key="9">
    <source>
        <dbReference type="EMBL" id="KZP24594.1"/>
    </source>
</evidence>
<evidence type="ECO:0000256" key="3">
    <source>
        <dbReference type="ARBA" id="ARBA00012180"/>
    </source>
</evidence>
<dbReference type="SUPFAM" id="SSF53098">
    <property type="entry name" value="Ribonuclease H-like"/>
    <property type="match status" value="1"/>
</dbReference>
<dbReference type="GO" id="GO:0004523">
    <property type="term" value="F:RNA-DNA hybrid ribonuclease activity"/>
    <property type="evidence" value="ECO:0007669"/>
    <property type="project" value="UniProtKB-EC"/>
</dbReference>
<dbReference type="EMBL" id="KV417525">
    <property type="protein sequence ID" value="KZP24594.1"/>
    <property type="molecule type" value="Genomic_DNA"/>
</dbReference>
<feature type="non-terminal residue" evidence="9">
    <location>
        <position position="163"/>
    </location>
</feature>
<reference evidence="9 10" key="1">
    <citation type="journal article" date="2016" name="Mol. Biol. Evol.">
        <title>Comparative Genomics of Early-Diverging Mushroom-Forming Fungi Provides Insights into the Origins of Lignocellulose Decay Capabilities.</title>
        <authorList>
            <person name="Nagy L.G."/>
            <person name="Riley R."/>
            <person name="Tritt A."/>
            <person name="Adam C."/>
            <person name="Daum C."/>
            <person name="Floudas D."/>
            <person name="Sun H."/>
            <person name="Yadav J.S."/>
            <person name="Pangilinan J."/>
            <person name="Larsson K.H."/>
            <person name="Matsuura K."/>
            <person name="Barry K."/>
            <person name="Labutti K."/>
            <person name="Kuo R."/>
            <person name="Ohm R.A."/>
            <person name="Bhattacharya S.S."/>
            <person name="Shirouzu T."/>
            <person name="Yoshinaga Y."/>
            <person name="Martin F.M."/>
            <person name="Grigoriev I.V."/>
            <person name="Hibbett D.S."/>
        </authorList>
    </citation>
    <scope>NUCLEOTIDE SEQUENCE [LARGE SCALE GENOMIC DNA]</scope>
    <source>
        <strain evidence="9 10">CBS 109695</strain>
    </source>
</reference>
<keyword evidence="10" id="KW-1185">Reference proteome</keyword>
<dbReference type="Pfam" id="PF00075">
    <property type="entry name" value="RNase_H"/>
    <property type="match status" value="1"/>
</dbReference>
<dbReference type="CDD" id="cd09280">
    <property type="entry name" value="RNase_HI_eukaryote_like"/>
    <property type="match status" value="1"/>
</dbReference>
<dbReference type="Proteomes" id="UP000076532">
    <property type="component" value="Unassembled WGS sequence"/>
</dbReference>
<dbReference type="InterPro" id="IPR002156">
    <property type="entry name" value="RNaseH_domain"/>
</dbReference>
<dbReference type="GO" id="GO:0003676">
    <property type="term" value="F:nucleic acid binding"/>
    <property type="evidence" value="ECO:0007669"/>
    <property type="project" value="InterPro"/>
</dbReference>
<sequence length="163" mass="17742">MLQRTLEAAMSEGDALLEIYGTVDTVTAPLVVYTDGSCLKPNTPAAQAGSGVFWGRGNCDNVALRLPGFPTNNRAELYAVLWVLVKSPRATTVHIFTDSSYTIHTICHWIARRAARGWVCVNADIIQDIVAAISARRAPTHFFWVHGHSGNVHNDAADVLAKE</sequence>